<dbReference type="RefSeq" id="WP_220036158.1">
    <property type="nucleotide sequence ID" value="NZ_QKNV01000616.1"/>
</dbReference>
<keyword evidence="1" id="KW-0808">Transferase</keyword>
<sequence>LPDDGLTMPWFGRVWCNPPYGKHTGAWLAKMNRHRNGVALVFARTDTKWFHESVVTADAILFLKGRISFVDGLGATGGGGAGAGSMLIAWGKENVAALNRLSERGFIVQGIGREHTQNDLFGE</sequence>
<dbReference type="GO" id="GO:0009307">
    <property type="term" value="P:DNA restriction-modification system"/>
    <property type="evidence" value="ECO:0007669"/>
    <property type="project" value="InterPro"/>
</dbReference>
<keyword evidence="1" id="KW-0489">Methyltransferase</keyword>
<feature type="non-terminal residue" evidence="1">
    <location>
        <position position="1"/>
    </location>
</feature>
<name>A0A323VET6_9ACTN</name>
<dbReference type="Proteomes" id="UP000247602">
    <property type="component" value="Unassembled WGS sequence"/>
</dbReference>
<reference evidence="1 2" key="1">
    <citation type="submission" date="2018-06" db="EMBL/GenBank/DDBJ databases">
        <title>Draft genome sequence of Modestobacter versicolor CP153-2.</title>
        <authorList>
            <person name="Gundlapally S.R."/>
        </authorList>
    </citation>
    <scope>NUCLEOTIDE SEQUENCE [LARGE SCALE GENOMIC DNA]</scope>
    <source>
        <strain evidence="1 2">CP153-2</strain>
    </source>
</reference>
<comment type="caution">
    <text evidence="1">The sequence shown here is derived from an EMBL/GenBank/DDBJ whole genome shotgun (WGS) entry which is preliminary data.</text>
</comment>
<protein>
    <submittedName>
        <fullName evidence="1">Adenine methyltransferase</fullName>
    </submittedName>
</protein>
<dbReference type="AlphaFoldDB" id="A0A323VET6"/>
<gene>
    <name evidence="1" type="ORF">DMO24_24070</name>
</gene>
<dbReference type="GO" id="GO:0009007">
    <property type="term" value="F:site-specific DNA-methyltransferase (adenine-specific) activity"/>
    <property type="evidence" value="ECO:0007669"/>
    <property type="project" value="InterPro"/>
</dbReference>
<dbReference type="GO" id="GO:0003677">
    <property type="term" value="F:DNA binding"/>
    <property type="evidence" value="ECO:0007669"/>
    <property type="project" value="InterPro"/>
</dbReference>
<organism evidence="1 2">
    <name type="scientific">Modestobacter versicolor</name>
    <dbReference type="NCBI Taxonomy" id="429133"/>
    <lineage>
        <taxon>Bacteria</taxon>
        <taxon>Bacillati</taxon>
        <taxon>Actinomycetota</taxon>
        <taxon>Actinomycetes</taxon>
        <taxon>Geodermatophilales</taxon>
        <taxon>Geodermatophilaceae</taxon>
        <taxon>Modestobacter</taxon>
    </lineage>
</organism>
<accession>A0A323VET6</accession>
<evidence type="ECO:0000313" key="1">
    <source>
        <dbReference type="EMBL" id="PZA18818.1"/>
    </source>
</evidence>
<dbReference type="GO" id="GO:0032259">
    <property type="term" value="P:methylation"/>
    <property type="evidence" value="ECO:0007669"/>
    <property type="project" value="UniProtKB-KW"/>
</dbReference>
<dbReference type="EMBL" id="QKNV01000616">
    <property type="protein sequence ID" value="PZA18818.1"/>
    <property type="molecule type" value="Genomic_DNA"/>
</dbReference>
<keyword evidence="2" id="KW-1185">Reference proteome</keyword>
<proteinExistence type="predicted"/>
<evidence type="ECO:0000313" key="2">
    <source>
        <dbReference type="Proteomes" id="UP000247602"/>
    </source>
</evidence>
<dbReference type="Pfam" id="PF05869">
    <property type="entry name" value="Dam"/>
    <property type="match status" value="1"/>
</dbReference>
<dbReference type="InterPro" id="IPR008593">
    <property type="entry name" value="Dam_MeTrfase"/>
</dbReference>